<evidence type="ECO:0000256" key="6">
    <source>
        <dbReference type="SAM" id="MobiDB-lite"/>
    </source>
</evidence>
<feature type="domain" description="Helicase ATP-binding" evidence="7">
    <location>
        <begin position="29"/>
        <end position="192"/>
    </location>
</feature>
<dbReference type="Pfam" id="PF21010">
    <property type="entry name" value="HA2_C"/>
    <property type="match status" value="1"/>
</dbReference>
<dbReference type="Gene3D" id="3.40.50.300">
    <property type="entry name" value="P-loop containing nucleotide triphosphate hydrolases"/>
    <property type="match status" value="2"/>
</dbReference>
<dbReference type="InterPro" id="IPR002464">
    <property type="entry name" value="DNA/RNA_helicase_DEAH_CS"/>
</dbReference>
<feature type="region of interest" description="Disordered" evidence="6">
    <location>
        <begin position="452"/>
        <end position="498"/>
    </location>
</feature>
<feature type="domain" description="Helicase C-terminal" evidence="8">
    <location>
        <begin position="240"/>
        <end position="415"/>
    </location>
</feature>
<dbReference type="InterPro" id="IPR001650">
    <property type="entry name" value="Helicase_C-like"/>
</dbReference>
<dbReference type="InterPro" id="IPR014001">
    <property type="entry name" value="Helicase_ATP-bd"/>
</dbReference>
<gene>
    <name evidence="9" type="ORF">C884_00806</name>
</gene>
<dbReference type="NCBIfam" id="TIGR01967">
    <property type="entry name" value="DEAH_box_HrpA"/>
    <property type="match status" value="1"/>
</dbReference>
<dbReference type="PANTHER" id="PTHR18934">
    <property type="entry name" value="ATP-DEPENDENT RNA HELICASE"/>
    <property type="match status" value="1"/>
</dbReference>
<reference evidence="9 10" key="1">
    <citation type="journal article" date="2014" name="Genome Announc.">
        <title>Draft Genome Sequence of Kocuria palustris PEL.</title>
        <authorList>
            <person name="Sharma G."/>
            <person name="Khatri I."/>
            <person name="Subramanian S."/>
        </authorList>
    </citation>
    <scope>NUCLEOTIDE SEQUENCE [LARGE SCALE GENOMIC DNA]</scope>
    <source>
        <strain evidence="9 10">PEL</strain>
    </source>
</reference>
<keyword evidence="2" id="KW-0547">Nucleotide-binding</keyword>
<dbReference type="InterPro" id="IPR003593">
    <property type="entry name" value="AAA+_ATPase"/>
</dbReference>
<dbReference type="PROSITE" id="PS00690">
    <property type="entry name" value="DEAH_ATP_HELICASE"/>
    <property type="match status" value="1"/>
</dbReference>
<dbReference type="Pfam" id="PF07717">
    <property type="entry name" value="OB_NTP_bind"/>
    <property type="match status" value="1"/>
</dbReference>
<evidence type="ECO:0000259" key="7">
    <source>
        <dbReference type="PROSITE" id="PS51192"/>
    </source>
</evidence>
<feature type="compositionally biased region" description="Basic and acidic residues" evidence="6">
    <location>
        <begin position="1087"/>
        <end position="1103"/>
    </location>
</feature>
<dbReference type="STRING" id="71999.KPaMU14_04100"/>
<dbReference type="PANTHER" id="PTHR18934:SF99">
    <property type="entry name" value="ATP-DEPENDENT RNA HELICASE DHX37-RELATED"/>
    <property type="match status" value="1"/>
</dbReference>
<proteinExistence type="inferred from homology"/>
<organism evidence="9 10">
    <name type="scientific">Kocuria palustris PEL</name>
    <dbReference type="NCBI Taxonomy" id="1236550"/>
    <lineage>
        <taxon>Bacteria</taxon>
        <taxon>Bacillati</taxon>
        <taxon>Actinomycetota</taxon>
        <taxon>Actinomycetes</taxon>
        <taxon>Micrococcales</taxon>
        <taxon>Micrococcaceae</taxon>
        <taxon>Kocuria</taxon>
    </lineage>
</organism>
<dbReference type="InterPro" id="IPR027417">
    <property type="entry name" value="P-loop_NTPase"/>
</dbReference>
<dbReference type="InterPro" id="IPR010222">
    <property type="entry name" value="RNA_helicase_HrpA"/>
</dbReference>
<dbReference type="Gene3D" id="1.20.120.1080">
    <property type="match status" value="1"/>
</dbReference>
<dbReference type="Pfam" id="PF00270">
    <property type="entry name" value="DEAD"/>
    <property type="match status" value="1"/>
</dbReference>
<evidence type="ECO:0000256" key="1">
    <source>
        <dbReference type="ARBA" id="ARBA00008792"/>
    </source>
</evidence>
<keyword evidence="3" id="KW-0378">Hydrolase</keyword>
<dbReference type="GO" id="GO:0016787">
    <property type="term" value="F:hydrolase activity"/>
    <property type="evidence" value="ECO:0007669"/>
    <property type="project" value="UniProtKB-KW"/>
</dbReference>
<evidence type="ECO:0000256" key="3">
    <source>
        <dbReference type="ARBA" id="ARBA00022801"/>
    </source>
</evidence>
<name>M2XT90_9MICC</name>
<keyword evidence="4 9" id="KW-0347">Helicase</keyword>
<comment type="caution">
    <text evidence="9">The sequence shown here is derived from an EMBL/GenBank/DDBJ whole genome shotgun (WGS) entry which is preliminary data.</text>
</comment>
<dbReference type="GO" id="GO:0005524">
    <property type="term" value="F:ATP binding"/>
    <property type="evidence" value="ECO:0007669"/>
    <property type="project" value="UniProtKB-KW"/>
</dbReference>
<evidence type="ECO:0000256" key="5">
    <source>
        <dbReference type="ARBA" id="ARBA00022840"/>
    </source>
</evidence>
<dbReference type="SMART" id="SM00490">
    <property type="entry name" value="HELICc"/>
    <property type="match status" value="1"/>
</dbReference>
<feature type="region of interest" description="Disordered" evidence="6">
    <location>
        <begin position="1042"/>
        <end position="1103"/>
    </location>
</feature>
<feature type="compositionally biased region" description="Gly residues" evidence="6">
    <location>
        <begin position="1055"/>
        <end position="1065"/>
    </location>
</feature>
<dbReference type="PROSITE" id="PS51194">
    <property type="entry name" value="HELICASE_CTER"/>
    <property type="match status" value="1"/>
</dbReference>
<dbReference type="Pfam" id="PF00271">
    <property type="entry name" value="Helicase_C"/>
    <property type="match status" value="1"/>
</dbReference>
<dbReference type="SMART" id="SM00847">
    <property type="entry name" value="HA2"/>
    <property type="match status" value="1"/>
</dbReference>
<dbReference type="EMBL" id="ANHZ02000018">
    <property type="protein sequence ID" value="EME36038.1"/>
    <property type="molecule type" value="Genomic_DNA"/>
</dbReference>
<dbReference type="InterPro" id="IPR011545">
    <property type="entry name" value="DEAD/DEAH_box_helicase_dom"/>
</dbReference>
<evidence type="ECO:0000256" key="4">
    <source>
        <dbReference type="ARBA" id="ARBA00022806"/>
    </source>
</evidence>
<dbReference type="GO" id="GO:0003724">
    <property type="term" value="F:RNA helicase activity"/>
    <property type="evidence" value="ECO:0007669"/>
    <property type="project" value="InterPro"/>
</dbReference>
<dbReference type="FunFam" id="3.40.50.300:FF:000439">
    <property type="entry name" value="ATP-dependent RNA helicase HrpA"/>
    <property type="match status" value="1"/>
</dbReference>
<evidence type="ECO:0000256" key="2">
    <source>
        <dbReference type="ARBA" id="ARBA00022741"/>
    </source>
</evidence>
<feature type="compositionally biased region" description="Basic and acidic residues" evidence="6">
    <location>
        <begin position="454"/>
        <end position="469"/>
    </location>
</feature>
<keyword evidence="10" id="KW-1185">Reference proteome</keyword>
<dbReference type="SUPFAM" id="SSF52540">
    <property type="entry name" value="P-loop containing nucleoside triphosphate hydrolases"/>
    <property type="match status" value="1"/>
</dbReference>
<evidence type="ECO:0000313" key="9">
    <source>
        <dbReference type="EMBL" id="EME36038.1"/>
    </source>
</evidence>
<dbReference type="InterPro" id="IPR024590">
    <property type="entry name" value="HrpA_C"/>
</dbReference>
<feature type="compositionally biased region" description="Basic and acidic residues" evidence="6">
    <location>
        <begin position="479"/>
        <end position="489"/>
    </location>
</feature>
<dbReference type="Proteomes" id="UP000009877">
    <property type="component" value="Unassembled WGS sequence"/>
</dbReference>
<evidence type="ECO:0000259" key="8">
    <source>
        <dbReference type="PROSITE" id="PS51194"/>
    </source>
</evidence>
<comment type="similarity">
    <text evidence="1">Belongs to the DEAD box helicase family. DEAH subfamily.</text>
</comment>
<dbReference type="SMART" id="SM00382">
    <property type="entry name" value="AAA"/>
    <property type="match status" value="1"/>
</dbReference>
<sequence>MTTTAHEGTGPRIVYPEQLPVSGRRQDIQDAIRDHQVVVIAGETGSGKTTQIPKMCLELGLGDSGMIGHTQPRRIAARSVAERIAEEMGEKIGQTVGYQVRFTSEVGRDSRIKLMTDGILLAEIQHDRLLSRYSAIIVDEAHERSLNIDFLLGYLKTLLPRRPDLKLIITSATIDPERFAQHFHEPLPTDGPQDAQPEPAPIIEVSGRTYPVEIRYRPLSGEHEIDEDTDDGLEDEDRDPLDAVCEAVEELSHEDRGDILIFFSGEREIRDAQDALESLVADRPRLRGTEVLPLFGRLSMAEQHRVFSRGSSRRIVLATNVAETSLTVPGIKYVIDTGTARISRYSTRTKVQRLPIERISQASANQRAGRCGRVSDGICIRLYSQEDFESRPEFTDPEILRTNLASVILQMTSAGVVHSPEDIGRFPFVEPPESRAVKDGVMLLRELGALRPAESSRGRRAEQDGERSGRGSRGRRGRGRGDRDDERSPLTRTGRTLAALPVDPRLGRMIVEGQRRGCAREVMILAAALTIQDPRERPLEKRAQADELHARFKDTSSDFLGFLLLWQHLQQQQEQLSSSQFRKTVQREFLNFLRIREWQDLYTQLRQMGRSVGIEVGRDREIDPAAKADDVHKSLLAGLLSHIGLRDERTRDYQGARGTRFAIFPGSALFKKKPDFVVSAELVETSRLWARVNAAVEPQWIEEVAGDLVKRTYAEPHWSRSQGAVMAKERATLYGVPLAADRPVGYWRIDPVASREIFLQKALVEGDWQTRHRFVQRNRRKLAEVEQLESRLRRKDLRVDDQALYEFFDARVPAEVVSQAHFDTWWKRASRQDEHLLDFDPEQLIDDQAETWDDSAFPRHWIARTDGGELSLDLDYTFAPGSGTGPSERKGSGRGRQADGVTVRVPILFLHQLRPGPFRWLIPGLRTELVTALIRSLPKQVRKSVVPAPDVARRAVELLDAQADPEQDDLEQSLERALRQLKGVVIPPGSWDWSAVPEHLRMHFQVRDSRNRILGEGEDLEHLQVALRDQVRAALAESLGTSASALPVPGPGAVPGPGGGSGSQGKSGRKKKGPASGGGKETAGPALERDGLTEWPERDLPRKVDTVVSGQRITGWPALVASPGAEASEPTADVRIFSSEQDQRAAQRSGTISLLQRRLPNTQRFISDHLDNREKIVFTQNPHGSVDALIQDCTRAAVDKLVPAEPPWTRQEFDRLFDDVRAEQIETVFQVTALVAEVLTLANSVRKRIKRPSSMAAVSAFADIREQLDRLVKPGFVTRIGWAHLQHLPRYLKAMELRIDKLVGTANIQRDGVNMSEIQSLEDEFDKAVAAVPKGLPVPEALAVIEWELEELRVSLFAQELGTAHTVSAKRVRKALRDAAAR</sequence>
<dbReference type="Pfam" id="PF11898">
    <property type="entry name" value="DUF3418"/>
    <property type="match status" value="1"/>
</dbReference>
<dbReference type="SMART" id="SM00487">
    <property type="entry name" value="DEXDc"/>
    <property type="match status" value="1"/>
</dbReference>
<protein>
    <submittedName>
        <fullName evidence="9">ATP-dependent helicase HrpA</fullName>
    </submittedName>
</protein>
<dbReference type="InterPro" id="IPR007502">
    <property type="entry name" value="Helicase-assoc_dom"/>
</dbReference>
<feature type="region of interest" description="Disordered" evidence="6">
    <location>
        <begin position="183"/>
        <end position="202"/>
    </location>
</feature>
<evidence type="ECO:0000313" key="10">
    <source>
        <dbReference type="Proteomes" id="UP000009877"/>
    </source>
</evidence>
<dbReference type="CDD" id="cd18791">
    <property type="entry name" value="SF2_C_RHA"/>
    <property type="match status" value="1"/>
</dbReference>
<dbReference type="RefSeq" id="WP_006215232.1">
    <property type="nucleotide sequence ID" value="NZ_ANHZ02000018.1"/>
</dbReference>
<dbReference type="InterPro" id="IPR011709">
    <property type="entry name" value="DEAD-box_helicase_OB_fold"/>
</dbReference>
<dbReference type="PROSITE" id="PS51192">
    <property type="entry name" value="HELICASE_ATP_BIND_1"/>
    <property type="match status" value="1"/>
</dbReference>
<dbReference type="GO" id="GO:0003723">
    <property type="term" value="F:RNA binding"/>
    <property type="evidence" value="ECO:0007669"/>
    <property type="project" value="TreeGrafter"/>
</dbReference>
<keyword evidence="5" id="KW-0067">ATP-binding</keyword>
<accession>M2XT90</accession>